<name>A0A450YQC8_9GAMM</name>
<feature type="region of interest" description="Disordered" evidence="1">
    <location>
        <begin position="75"/>
        <end position="104"/>
    </location>
</feature>
<proteinExistence type="predicted"/>
<evidence type="ECO:0000313" key="3">
    <source>
        <dbReference type="EMBL" id="VFK49057.1"/>
    </source>
</evidence>
<dbReference type="EMBL" id="CAADFU010000156">
    <property type="protein sequence ID" value="VFK49057.1"/>
    <property type="molecule type" value="Genomic_DNA"/>
</dbReference>
<organism evidence="2">
    <name type="scientific">Candidatus Kentrum sp. SD</name>
    <dbReference type="NCBI Taxonomy" id="2126332"/>
    <lineage>
        <taxon>Bacteria</taxon>
        <taxon>Pseudomonadati</taxon>
        <taxon>Pseudomonadota</taxon>
        <taxon>Gammaproteobacteria</taxon>
        <taxon>Candidatus Kentrum</taxon>
    </lineage>
</organism>
<dbReference type="EMBL" id="CAADHB010000164">
    <property type="protein sequence ID" value="VFK80839.1"/>
    <property type="molecule type" value="Genomic_DNA"/>
</dbReference>
<reference evidence="2" key="1">
    <citation type="submission" date="2019-02" db="EMBL/GenBank/DDBJ databases">
        <authorList>
            <person name="Gruber-Vodicka R. H."/>
            <person name="Seah K. B. B."/>
        </authorList>
    </citation>
    <scope>NUCLEOTIDE SEQUENCE</scope>
    <source>
        <strain evidence="4">BECK_S127</strain>
        <strain evidence="3">BECK_S1320</strain>
        <strain evidence="2">BECK_S1321</strain>
    </source>
</reference>
<dbReference type="EMBL" id="CAADFR010000155">
    <property type="protein sequence ID" value="VFK43725.1"/>
    <property type="molecule type" value="Genomic_DNA"/>
</dbReference>
<protein>
    <submittedName>
        <fullName evidence="2">Uncharacterized protein</fullName>
    </submittedName>
</protein>
<sequence length="155" mass="17619">MAQRGIRAHFQRSRERQNDVLHADKFVRSAFPATYLMNMMPLGGKISETLFFRYMNIAPMWGEISEALVFPDTPKVRSANETSRERGDNMTSTPSAPIAPGNQYYGRYGEKHQYGIRNSHALNDGISKFRDQTEQSRRAQSPGFRCEPQASLAQS</sequence>
<feature type="region of interest" description="Disordered" evidence="1">
    <location>
        <begin position="127"/>
        <end position="155"/>
    </location>
</feature>
<accession>A0A450YQC8</accession>
<feature type="compositionally biased region" description="Basic and acidic residues" evidence="1">
    <location>
        <begin position="127"/>
        <end position="137"/>
    </location>
</feature>
<gene>
    <name evidence="4" type="ORF">BECKSD772D_GA0070982_11644</name>
    <name evidence="3" type="ORF">BECKSD772E_GA0070983_11561</name>
    <name evidence="2" type="ORF">BECKSD772F_GA0070984_11551</name>
</gene>
<evidence type="ECO:0000313" key="4">
    <source>
        <dbReference type="EMBL" id="VFK80839.1"/>
    </source>
</evidence>
<evidence type="ECO:0000313" key="2">
    <source>
        <dbReference type="EMBL" id="VFK43725.1"/>
    </source>
</evidence>
<dbReference type="AlphaFoldDB" id="A0A450YQC8"/>
<evidence type="ECO:0000256" key="1">
    <source>
        <dbReference type="SAM" id="MobiDB-lite"/>
    </source>
</evidence>